<gene>
    <name evidence="4" type="primary">birA</name>
    <name evidence="4" type="ORF">BDLFYP24_00745</name>
    <name evidence="3" type="ORF">GBB04_09095</name>
</gene>
<proteinExistence type="predicted"/>
<dbReference type="EMBL" id="WDPD01000011">
    <property type="protein sequence ID" value="KAB7459640.1"/>
    <property type="molecule type" value="Genomic_DNA"/>
</dbReference>
<sequence length="285" mass="30481">MGLMDSALTMPGTCVAADCVLSLDSVGSTNTYAADLVRSGELYGDARRGGEIAVVCADAQTAGRGRLDHRWTSRPGESFTVSFVVNVPVSIVRDASIGGWLQMIAGLAVLEAIRGACPHRSAEPQLKWPNDIVVGGRKLGGILAEMVPIPDCGERVAIVFGVGLNLNVPVDRLPTENSISLQMLASDLPDPTALRDELAARIVRDLRLRLTDFEADPQREAKRCLEAMNVVCWTLGKPCEAHFTDGSALQGRAIALNPDASLTIRDRFGALHRVTTADVGVLQNR</sequence>
<dbReference type="InterPro" id="IPR045864">
    <property type="entry name" value="aa-tRNA-synth_II/BPL/LPL"/>
</dbReference>
<dbReference type="EMBL" id="CACRSP010000002">
    <property type="protein sequence ID" value="VYS74968.1"/>
    <property type="molecule type" value="Genomic_DNA"/>
</dbReference>
<dbReference type="GO" id="GO:0004077">
    <property type="term" value="F:biotin--[biotin carboxyl-carrier protein] ligase activity"/>
    <property type="evidence" value="ECO:0007669"/>
    <property type="project" value="UniProtKB-EC"/>
</dbReference>
<evidence type="ECO:0000313" key="3">
    <source>
        <dbReference type="EMBL" id="KAB7459640.1"/>
    </source>
</evidence>
<dbReference type="PROSITE" id="PS51733">
    <property type="entry name" value="BPL_LPL_CATALYTIC"/>
    <property type="match status" value="1"/>
</dbReference>
<dbReference type="CDD" id="cd16442">
    <property type="entry name" value="BPL"/>
    <property type="match status" value="1"/>
</dbReference>
<dbReference type="GO" id="GO:0005737">
    <property type="term" value="C:cytoplasm"/>
    <property type="evidence" value="ECO:0007669"/>
    <property type="project" value="TreeGrafter"/>
</dbReference>
<reference evidence="3 5" key="1">
    <citation type="journal article" date="2019" name="Nat. Med.">
        <title>A library of human gut bacterial isolates paired with longitudinal multiomics data enables mechanistic microbiome research.</title>
        <authorList>
            <person name="Poyet M."/>
            <person name="Groussin M."/>
            <person name="Gibbons S.M."/>
            <person name="Avila-Pacheco J."/>
            <person name="Jiang X."/>
            <person name="Kearney S.M."/>
            <person name="Perrotta A.R."/>
            <person name="Berdy B."/>
            <person name="Zhao S."/>
            <person name="Lieberman T.D."/>
            <person name="Swanson P.K."/>
            <person name="Smith M."/>
            <person name="Roesemann S."/>
            <person name="Alexander J.E."/>
            <person name="Rich S.A."/>
            <person name="Livny J."/>
            <person name="Vlamakis H."/>
            <person name="Clish C."/>
            <person name="Bullock K."/>
            <person name="Deik A."/>
            <person name="Scott J."/>
            <person name="Pierce K.A."/>
            <person name="Xavier R.J."/>
            <person name="Alm E.J."/>
        </authorList>
    </citation>
    <scope>NUCLEOTIDE SEQUENCE [LARGE SCALE GENOMIC DNA]</scope>
    <source>
        <strain evidence="3 5">BIOML-A2</strain>
    </source>
</reference>
<accession>A0A6N2R3B5</accession>
<dbReference type="RefSeq" id="WP_034518557.1">
    <property type="nucleotide sequence ID" value="NZ_BCYE01000026.1"/>
</dbReference>
<feature type="domain" description="BPL/LPL catalytic" evidence="2">
    <location>
        <begin position="28"/>
        <end position="214"/>
    </location>
</feature>
<evidence type="ECO:0000259" key="2">
    <source>
        <dbReference type="PROSITE" id="PS51733"/>
    </source>
</evidence>
<dbReference type="EC" id="6.3.4.15" evidence="3 4"/>
<dbReference type="AlphaFoldDB" id="A0A6N2R3B5"/>
<dbReference type="PANTHER" id="PTHR12835:SF5">
    <property type="entry name" value="BIOTIN--PROTEIN LIGASE"/>
    <property type="match status" value="1"/>
</dbReference>
<dbReference type="Proteomes" id="UP000429211">
    <property type="component" value="Unassembled WGS sequence"/>
</dbReference>
<dbReference type="SUPFAM" id="SSF55681">
    <property type="entry name" value="Class II aaRS and biotin synthetases"/>
    <property type="match status" value="1"/>
</dbReference>
<dbReference type="Gene3D" id="3.30.930.10">
    <property type="entry name" value="Bira Bifunctional Protein, Domain 2"/>
    <property type="match status" value="1"/>
</dbReference>
<evidence type="ECO:0000313" key="5">
    <source>
        <dbReference type="Proteomes" id="UP000429211"/>
    </source>
</evidence>
<protein>
    <submittedName>
        <fullName evidence="4">Bifunctional ligase/repressor BirA</fullName>
        <ecNumber evidence="3 4">6.3.4.15</ecNumber>
    </submittedName>
    <submittedName>
        <fullName evidence="3">Biotin--[acetyl-CoA-carboxylase] ligase</fullName>
    </submittedName>
</protein>
<organism evidence="4">
    <name type="scientific">Bifidobacterium dentium</name>
    <dbReference type="NCBI Taxonomy" id="1689"/>
    <lineage>
        <taxon>Bacteria</taxon>
        <taxon>Bacillati</taxon>
        <taxon>Actinomycetota</taxon>
        <taxon>Actinomycetes</taxon>
        <taxon>Bifidobacteriales</taxon>
        <taxon>Bifidobacteriaceae</taxon>
        <taxon>Bifidobacterium</taxon>
    </lineage>
</organism>
<evidence type="ECO:0000313" key="4">
    <source>
        <dbReference type="EMBL" id="VYS74968.1"/>
    </source>
</evidence>
<reference evidence="4" key="2">
    <citation type="submission" date="2019-11" db="EMBL/GenBank/DDBJ databases">
        <authorList>
            <person name="Feng L."/>
        </authorList>
    </citation>
    <scope>NUCLEOTIDE SEQUENCE</scope>
    <source>
        <strain evidence="4">BdentiumLFYP24</strain>
    </source>
</reference>
<name>A0A6N2R3B5_9BIFI</name>
<dbReference type="NCBIfam" id="TIGR00121">
    <property type="entry name" value="birA_ligase"/>
    <property type="match status" value="1"/>
</dbReference>
<dbReference type="InterPro" id="IPR004408">
    <property type="entry name" value="Biotin_CoA_COase_ligase"/>
</dbReference>
<dbReference type="Pfam" id="PF03099">
    <property type="entry name" value="BPL_LplA_LipB"/>
    <property type="match status" value="1"/>
</dbReference>
<dbReference type="InterPro" id="IPR004143">
    <property type="entry name" value="BPL_LPL_catalytic"/>
</dbReference>
<evidence type="ECO:0000256" key="1">
    <source>
        <dbReference type="ARBA" id="ARBA00022598"/>
    </source>
</evidence>
<keyword evidence="1 4" id="KW-0436">Ligase</keyword>
<dbReference type="PANTHER" id="PTHR12835">
    <property type="entry name" value="BIOTIN PROTEIN LIGASE"/>
    <property type="match status" value="1"/>
</dbReference>